<dbReference type="Proteomes" id="UP000472273">
    <property type="component" value="Unplaced"/>
</dbReference>
<feature type="compositionally biased region" description="Low complexity" evidence="1">
    <location>
        <begin position="1"/>
        <end position="19"/>
    </location>
</feature>
<dbReference type="PANTHER" id="PTHR28617">
    <property type="entry name" value="CILIA- AND FLAGELLA-ASSOCIATED PROTEIN 77"/>
    <property type="match status" value="1"/>
</dbReference>
<dbReference type="PANTHER" id="PTHR28617:SF1">
    <property type="entry name" value="CILIA- AND FLAGELLA-ASSOCIATED PROTEIN 77"/>
    <property type="match status" value="1"/>
</dbReference>
<proteinExistence type="predicted"/>
<dbReference type="InterPro" id="IPR029147">
    <property type="entry name" value="CFAP77"/>
</dbReference>
<feature type="region of interest" description="Disordered" evidence="1">
    <location>
        <begin position="1"/>
        <end position="31"/>
    </location>
</feature>
<reference evidence="2" key="1">
    <citation type="submission" date="2025-08" db="UniProtKB">
        <authorList>
            <consortium name="Ensembl"/>
        </authorList>
    </citation>
    <scope>IDENTIFICATION</scope>
</reference>
<gene>
    <name evidence="2" type="primary">CFAP77</name>
</gene>
<reference evidence="2" key="2">
    <citation type="submission" date="2025-09" db="UniProtKB">
        <authorList>
            <consortium name="Ensembl"/>
        </authorList>
    </citation>
    <scope>IDENTIFICATION</scope>
</reference>
<accession>A0A670YB37</accession>
<evidence type="ECO:0000313" key="3">
    <source>
        <dbReference type="Proteomes" id="UP000472273"/>
    </source>
</evidence>
<dbReference type="GeneTree" id="ENSGT00390000014476"/>
<dbReference type="OMA" id="QPTCPQE"/>
<protein>
    <submittedName>
        <fullName evidence="2">Cilia and flagella associated protein 77</fullName>
    </submittedName>
</protein>
<sequence length="291" mass="33735">MAAVAAPAGAKNAPPAKVGLPRRRSVSQICPPPRRPMTLAELYPGCENERLGVARESMLQNHLIAKAELGKARRSNYTLPGYDFNYGLYLHGMDGGVPEAICHWHVMKPRIILEKEKPRDYMTTNIQAVKDGYVTAHEQNLYRKMKDFHVNVEDERRFKRTPPKVPPDMTYGRPARPSTPFFDLLQHKYGEIWMDEQRAVIKAEKAEKKQKKRRGKVYETRTCLLRKFQPPMKKEDLWRIPHFQKVGVKRAYSEWPGRGRKQREENIFSDVTFRSVWFGLSGRGVSSVWSR</sequence>
<evidence type="ECO:0000313" key="2">
    <source>
        <dbReference type="Ensembl" id="ENSPTXP00000008941.1"/>
    </source>
</evidence>
<name>A0A670YB37_PSETE</name>
<dbReference type="AlphaFoldDB" id="A0A670YB37"/>
<organism evidence="2 3">
    <name type="scientific">Pseudonaja textilis</name>
    <name type="common">Eastern brown snake</name>
    <dbReference type="NCBI Taxonomy" id="8673"/>
    <lineage>
        <taxon>Eukaryota</taxon>
        <taxon>Metazoa</taxon>
        <taxon>Chordata</taxon>
        <taxon>Craniata</taxon>
        <taxon>Vertebrata</taxon>
        <taxon>Euteleostomi</taxon>
        <taxon>Lepidosauria</taxon>
        <taxon>Squamata</taxon>
        <taxon>Bifurcata</taxon>
        <taxon>Unidentata</taxon>
        <taxon>Episquamata</taxon>
        <taxon>Toxicofera</taxon>
        <taxon>Serpentes</taxon>
        <taxon>Colubroidea</taxon>
        <taxon>Elapidae</taxon>
        <taxon>Hydrophiinae</taxon>
        <taxon>Pseudonaja</taxon>
    </lineage>
</organism>
<evidence type="ECO:0000256" key="1">
    <source>
        <dbReference type="SAM" id="MobiDB-lite"/>
    </source>
</evidence>
<dbReference type="Ensembl" id="ENSPTXT00000009249.1">
    <property type="protein sequence ID" value="ENSPTXP00000008941.1"/>
    <property type="gene ID" value="ENSPTXG00000006437.1"/>
</dbReference>
<dbReference type="Pfam" id="PF14825">
    <property type="entry name" value="CFAP77"/>
    <property type="match status" value="1"/>
</dbReference>
<keyword evidence="3" id="KW-1185">Reference proteome</keyword>